<dbReference type="AlphaFoldDB" id="A0A1R4G0K4"/>
<keyword evidence="1" id="KW-0479">Metal-binding</keyword>
<keyword evidence="4" id="KW-1185">Reference proteome</keyword>
<evidence type="ECO:0000256" key="1">
    <source>
        <dbReference type="ARBA" id="ARBA00022723"/>
    </source>
</evidence>
<organism evidence="3 4">
    <name type="scientific">Agrococcus casei LMG 22410</name>
    <dbReference type="NCBI Taxonomy" id="1255656"/>
    <lineage>
        <taxon>Bacteria</taxon>
        <taxon>Bacillati</taxon>
        <taxon>Actinomycetota</taxon>
        <taxon>Actinomycetes</taxon>
        <taxon>Micrococcales</taxon>
        <taxon>Microbacteriaceae</taxon>
        <taxon>Agrococcus</taxon>
    </lineage>
</organism>
<evidence type="ECO:0000313" key="3">
    <source>
        <dbReference type="EMBL" id="SJM61706.1"/>
    </source>
</evidence>
<dbReference type="RefSeq" id="WP_200810067.1">
    <property type="nucleotide sequence ID" value="NZ_FUHU01000035.1"/>
</dbReference>
<dbReference type="EMBL" id="FUHU01000035">
    <property type="protein sequence ID" value="SJM61706.1"/>
    <property type="molecule type" value="Genomic_DNA"/>
</dbReference>
<accession>A0A1R4G0K4</accession>
<keyword evidence="3" id="KW-0503">Monooxygenase</keyword>
<sequence>MTDRVATSPQIFRPDEMPFIERGNGARTIPLTTTAVGATSFLNGITTFEPGAEIAHHTHNCIESVMIIEGEAIVDIDGAETPLTTHDTTFVPANIPHRFKNASSEKRMRILWTYASADATRTLVASGETGRIDAEQQSAESLQPVVEHVEIEVQPGSEDAFVAAAAEAAQHFQKTPGSRSFEVFTSHEQPSRMRVLIGWDSIAAHEHFRTTPEYVKWRELVGPHFAEAPRVEHLRSAHKAF</sequence>
<evidence type="ECO:0000313" key="4">
    <source>
        <dbReference type="Proteomes" id="UP000195787"/>
    </source>
</evidence>
<dbReference type="Pfam" id="PF07883">
    <property type="entry name" value="Cupin_2"/>
    <property type="match status" value="1"/>
</dbReference>
<dbReference type="Gene3D" id="3.30.70.100">
    <property type="match status" value="1"/>
</dbReference>
<dbReference type="PANTHER" id="PTHR35848">
    <property type="entry name" value="OXALATE-BINDING PROTEIN"/>
    <property type="match status" value="1"/>
</dbReference>
<protein>
    <submittedName>
        <fullName evidence="3">Antibiotic biosynthesis monooxygenase</fullName>
    </submittedName>
</protein>
<evidence type="ECO:0000259" key="2">
    <source>
        <dbReference type="PROSITE" id="PS51725"/>
    </source>
</evidence>
<dbReference type="SUPFAM" id="SSF54909">
    <property type="entry name" value="Dimeric alpha+beta barrel"/>
    <property type="match status" value="1"/>
</dbReference>
<gene>
    <name evidence="3" type="ORF">CZ674_07915</name>
</gene>
<dbReference type="InterPro" id="IPR011051">
    <property type="entry name" value="RmlC_Cupin_sf"/>
</dbReference>
<name>A0A1R4G0K4_9MICO</name>
<dbReference type="GeneID" id="303174327"/>
<dbReference type="GO" id="GO:0004497">
    <property type="term" value="F:monooxygenase activity"/>
    <property type="evidence" value="ECO:0007669"/>
    <property type="project" value="UniProtKB-KW"/>
</dbReference>
<reference evidence="3 4" key="1">
    <citation type="submission" date="2017-02" db="EMBL/GenBank/DDBJ databases">
        <authorList>
            <person name="Peterson S.W."/>
        </authorList>
    </citation>
    <scope>NUCLEOTIDE SEQUENCE [LARGE SCALE GENOMIC DNA]</scope>
    <source>
        <strain evidence="3 4">LMG 22410</strain>
    </source>
</reference>
<dbReference type="SUPFAM" id="SSF51182">
    <property type="entry name" value="RmlC-like cupins"/>
    <property type="match status" value="1"/>
</dbReference>
<dbReference type="InterPro" id="IPR007138">
    <property type="entry name" value="ABM_dom"/>
</dbReference>
<dbReference type="PANTHER" id="PTHR35848:SF6">
    <property type="entry name" value="CUPIN TYPE-2 DOMAIN-CONTAINING PROTEIN"/>
    <property type="match status" value="1"/>
</dbReference>
<dbReference type="PROSITE" id="PS51725">
    <property type="entry name" value="ABM"/>
    <property type="match status" value="1"/>
</dbReference>
<dbReference type="Gene3D" id="2.60.120.10">
    <property type="entry name" value="Jelly Rolls"/>
    <property type="match status" value="1"/>
</dbReference>
<dbReference type="InterPro" id="IPR013096">
    <property type="entry name" value="Cupin_2"/>
</dbReference>
<proteinExistence type="predicted"/>
<dbReference type="Proteomes" id="UP000195787">
    <property type="component" value="Unassembled WGS sequence"/>
</dbReference>
<dbReference type="InterPro" id="IPR011008">
    <property type="entry name" value="Dimeric_a/b-barrel"/>
</dbReference>
<keyword evidence="3" id="KW-0560">Oxidoreductase</keyword>
<feature type="domain" description="ABM" evidence="2">
    <location>
        <begin position="145"/>
        <end position="233"/>
    </location>
</feature>
<dbReference type="GO" id="GO:0046872">
    <property type="term" value="F:metal ion binding"/>
    <property type="evidence" value="ECO:0007669"/>
    <property type="project" value="UniProtKB-KW"/>
</dbReference>
<dbReference type="Pfam" id="PF03992">
    <property type="entry name" value="ABM"/>
    <property type="match status" value="1"/>
</dbReference>
<dbReference type="InterPro" id="IPR014710">
    <property type="entry name" value="RmlC-like_jellyroll"/>
</dbReference>
<dbReference type="InterPro" id="IPR051610">
    <property type="entry name" value="GPI/OXD"/>
</dbReference>